<evidence type="ECO:0000256" key="1">
    <source>
        <dbReference type="ARBA" id="ARBA00005417"/>
    </source>
</evidence>
<evidence type="ECO:0000313" key="7">
    <source>
        <dbReference type="Proteomes" id="UP000746471"/>
    </source>
</evidence>
<organism evidence="6 7">
    <name type="scientific">Fusibacter paucivorans</name>
    <dbReference type="NCBI Taxonomy" id="76009"/>
    <lineage>
        <taxon>Bacteria</taxon>
        <taxon>Bacillati</taxon>
        <taxon>Bacillota</taxon>
        <taxon>Clostridia</taxon>
        <taxon>Eubacteriales</taxon>
        <taxon>Eubacteriales Family XII. Incertae Sedis</taxon>
        <taxon>Fusibacter</taxon>
    </lineage>
</organism>
<sequence>MSNQTINDIIIEVKSLKKSYGPVEAVKAISFYVERGKLFAFLGPNGAGKSTTIDMICTFLKPDSGNAVINGFTLGKDDAGIRSSIGAVFQDSLLDALLTVEENLRSRGAFYGLSGNELTKAIENAMTAVDITALAKRPYGKLSGGQRRRCDIARALINTPKILFLDEPTTGLDPQTRQSVWHTIQKLQRENGMTVFLTTHYMEEAAEADYVVVIDDGNIAAKGTPAELRAAYAKDKLVLHCHDIDAVRSILSAQSISGIWQGSQVTINLEQTMAALPIVHQCESYIHSFEVSIGTMDDAFIGITGKEIRQ</sequence>
<dbReference type="InterPro" id="IPR003439">
    <property type="entry name" value="ABC_transporter-like_ATP-bd"/>
</dbReference>
<keyword evidence="7" id="KW-1185">Reference proteome</keyword>
<evidence type="ECO:0000313" key="6">
    <source>
        <dbReference type="EMBL" id="MBS7525966.1"/>
    </source>
</evidence>
<dbReference type="SMART" id="SM00382">
    <property type="entry name" value="AAA"/>
    <property type="match status" value="1"/>
</dbReference>
<feature type="domain" description="ABC transporter" evidence="5">
    <location>
        <begin position="11"/>
        <end position="241"/>
    </location>
</feature>
<dbReference type="PANTHER" id="PTHR42711:SF5">
    <property type="entry name" value="ABC TRANSPORTER ATP-BINDING PROTEIN NATA"/>
    <property type="match status" value="1"/>
</dbReference>
<evidence type="ECO:0000259" key="5">
    <source>
        <dbReference type="PROSITE" id="PS50893"/>
    </source>
</evidence>
<dbReference type="InterPro" id="IPR027417">
    <property type="entry name" value="P-loop_NTPase"/>
</dbReference>
<dbReference type="Pfam" id="PF00005">
    <property type="entry name" value="ABC_tran"/>
    <property type="match status" value="1"/>
</dbReference>
<comment type="similarity">
    <text evidence="1">Belongs to the ABC transporter superfamily.</text>
</comment>
<dbReference type="PANTHER" id="PTHR42711">
    <property type="entry name" value="ABC TRANSPORTER ATP-BINDING PROTEIN"/>
    <property type="match status" value="1"/>
</dbReference>
<comment type="caution">
    <text evidence="6">The sequence shown here is derived from an EMBL/GenBank/DDBJ whole genome shotgun (WGS) entry which is preliminary data.</text>
</comment>
<dbReference type="PROSITE" id="PS50893">
    <property type="entry name" value="ABC_TRANSPORTER_2"/>
    <property type="match status" value="1"/>
</dbReference>
<dbReference type="GO" id="GO:0005524">
    <property type="term" value="F:ATP binding"/>
    <property type="evidence" value="ECO:0007669"/>
    <property type="project" value="UniProtKB-KW"/>
</dbReference>
<evidence type="ECO:0000256" key="2">
    <source>
        <dbReference type="ARBA" id="ARBA00022448"/>
    </source>
</evidence>
<gene>
    <name evidence="6" type="ORF">KHM83_04645</name>
</gene>
<dbReference type="InterPro" id="IPR050763">
    <property type="entry name" value="ABC_transporter_ATP-binding"/>
</dbReference>
<evidence type="ECO:0000256" key="4">
    <source>
        <dbReference type="ARBA" id="ARBA00022840"/>
    </source>
</evidence>
<name>A0ABS5PNQ3_9FIRM</name>
<keyword evidence="3" id="KW-0547">Nucleotide-binding</keyword>
<protein>
    <submittedName>
        <fullName evidence="6">ATP-binding cassette domain-containing protein</fullName>
    </submittedName>
</protein>
<keyword evidence="4 6" id="KW-0067">ATP-binding</keyword>
<dbReference type="InterPro" id="IPR003593">
    <property type="entry name" value="AAA+_ATPase"/>
</dbReference>
<proteinExistence type="inferred from homology"/>
<reference evidence="6 7" key="1">
    <citation type="submission" date="2021-05" db="EMBL/GenBank/DDBJ databases">
        <title>Fusibacter ferrireducens sp. nov., an anaerobic, sulfur- and Fe-reducing bacterium isolated from the mangrove sediment.</title>
        <authorList>
            <person name="Qiu D."/>
        </authorList>
    </citation>
    <scope>NUCLEOTIDE SEQUENCE [LARGE SCALE GENOMIC DNA]</scope>
    <source>
        <strain evidence="6 7">DSM 12116</strain>
    </source>
</reference>
<dbReference type="SUPFAM" id="SSF52540">
    <property type="entry name" value="P-loop containing nucleoside triphosphate hydrolases"/>
    <property type="match status" value="1"/>
</dbReference>
<keyword evidence="2" id="KW-0813">Transport</keyword>
<accession>A0ABS5PNQ3</accession>
<dbReference type="RefSeq" id="WP_213235752.1">
    <property type="nucleotide sequence ID" value="NZ_JAHBCL010000006.1"/>
</dbReference>
<dbReference type="Gene3D" id="3.40.50.300">
    <property type="entry name" value="P-loop containing nucleotide triphosphate hydrolases"/>
    <property type="match status" value="1"/>
</dbReference>
<dbReference type="EMBL" id="JAHBCL010000006">
    <property type="protein sequence ID" value="MBS7525966.1"/>
    <property type="molecule type" value="Genomic_DNA"/>
</dbReference>
<dbReference type="Proteomes" id="UP000746471">
    <property type="component" value="Unassembled WGS sequence"/>
</dbReference>
<evidence type="ECO:0000256" key="3">
    <source>
        <dbReference type="ARBA" id="ARBA00022741"/>
    </source>
</evidence>